<sequence>MDDDSEAQSDLSAFEVGSDGTADGGCGRDGAADDAESGDRAGTGTNPSHDGPDAGPAADRPVGEMDREERIELGVDLLAHLEADELPLSAAVDRIETVTTNPTLTREILDTAELRGVIDREEGRILTRRGGTFVRFERQVVRRDGDFSCRRCGAGLSTGHFVRFDSGELGPFGSSCIRKVLGRD</sequence>
<dbReference type="Pfam" id="PF19148">
    <property type="entry name" value="DUF5830"/>
    <property type="match status" value="1"/>
</dbReference>
<dbReference type="EMBL" id="FOYT01000002">
    <property type="protein sequence ID" value="SFR57582.1"/>
    <property type="molecule type" value="Genomic_DNA"/>
</dbReference>
<evidence type="ECO:0000313" key="3">
    <source>
        <dbReference type="Proteomes" id="UP000198531"/>
    </source>
</evidence>
<name>A0A1I6HSZ2_9EURY</name>
<reference evidence="3" key="1">
    <citation type="submission" date="2016-10" db="EMBL/GenBank/DDBJ databases">
        <authorList>
            <person name="Varghese N."/>
            <person name="Submissions S."/>
        </authorList>
    </citation>
    <scope>NUCLEOTIDE SEQUENCE [LARGE SCALE GENOMIC DNA]</scope>
    <source>
        <strain evidence="3">CGMCC 1.7736</strain>
    </source>
</reference>
<evidence type="ECO:0000256" key="1">
    <source>
        <dbReference type="SAM" id="MobiDB-lite"/>
    </source>
</evidence>
<feature type="region of interest" description="Disordered" evidence="1">
    <location>
        <begin position="1"/>
        <end position="61"/>
    </location>
</feature>
<dbReference type="InterPro" id="IPR043870">
    <property type="entry name" value="DUF5830"/>
</dbReference>
<protein>
    <submittedName>
        <fullName evidence="2">Uncharacterized protein</fullName>
    </submittedName>
</protein>
<dbReference type="AlphaFoldDB" id="A0A1I6HSZ2"/>
<dbReference type="Proteomes" id="UP000198531">
    <property type="component" value="Unassembled WGS sequence"/>
</dbReference>
<gene>
    <name evidence="2" type="ORF">SAMN04487947_2459</name>
</gene>
<accession>A0A1I6HSZ2</accession>
<keyword evidence="3" id="KW-1185">Reference proteome</keyword>
<proteinExistence type="predicted"/>
<organism evidence="2 3">
    <name type="scientific">Halogeometricum rufum</name>
    <dbReference type="NCBI Taxonomy" id="553469"/>
    <lineage>
        <taxon>Archaea</taxon>
        <taxon>Methanobacteriati</taxon>
        <taxon>Methanobacteriota</taxon>
        <taxon>Stenosarchaea group</taxon>
        <taxon>Halobacteria</taxon>
        <taxon>Halobacteriales</taxon>
        <taxon>Haloferacaceae</taxon>
        <taxon>Halogeometricum</taxon>
    </lineage>
</organism>
<evidence type="ECO:0000313" key="2">
    <source>
        <dbReference type="EMBL" id="SFR57582.1"/>
    </source>
</evidence>